<evidence type="ECO:0000313" key="11">
    <source>
        <dbReference type="Proteomes" id="UP000188354"/>
    </source>
</evidence>
<dbReference type="GO" id="GO:0006995">
    <property type="term" value="P:cellular response to nitrogen starvation"/>
    <property type="evidence" value="ECO:0007669"/>
    <property type="project" value="UniProtKB-ARBA"/>
</dbReference>
<dbReference type="PROSITE" id="PS51257">
    <property type="entry name" value="PROKAR_LIPOPROTEIN"/>
    <property type="match status" value="1"/>
</dbReference>
<accession>A0A1J7H435</accession>
<evidence type="ECO:0000256" key="7">
    <source>
        <dbReference type="ARBA" id="ARBA00023278"/>
    </source>
</evidence>
<dbReference type="Proteomes" id="UP000188354">
    <property type="component" value="Chromosome LG07"/>
</dbReference>
<proteinExistence type="inferred from homology"/>
<keyword evidence="5" id="KW-0372">Hormone</keyword>
<dbReference type="Gramene" id="OIW07648">
    <property type="protein sequence ID" value="OIW07648"/>
    <property type="gene ID" value="TanjilG_17663"/>
</dbReference>
<keyword evidence="4" id="KW-0964">Secreted</keyword>
<dbReference type="GO" id="GO:0048364">
    <property type="term" value="P:root development"/>
    <property type="evidence" value="ECO:0007669"/>
    <property type="project" value="InterPro"/>
</dbReference>
<keyword evidence="6 9" id="KW-0732">Signal</keyword>
<dbReference type="GO" id="GO:0005179">
    <property type="term" value="F:hormone activity"/>
    <property type="evidence" value="ECO:0007669"/>
    <property type="project" value="UniProtKB-KW"/>
</dbReference>
<comment type="subcellular location">
    <subcellularLocation>
        <location evidence="1">Secreted</location>
        <location evidence="1">Extracellular space</location>
        <location evidence="1">Apoplast</location>
    </subcellularLocation>
</comment>
<feature type="region of interest" description="Disordered" evidence="8">
    <location>
        <begin position="66"/>
        <end position="88"/>
    </location>
</feature>
<keyword evidence="11" id="KW-1185">Reference proteome</keyword>
<evidence type="ECO:0000256" key="1">
    <source>
        <dbReference type="ARBA" id="ARBA00004271"/>
    </source>
</evidence>
<sequence>MGKFQAIHKYVAVFLVLFACHDSLLTHGRKIKVNTDATIKPLKTNVNVPNPTTSLATRILSSNKETSFGNTDAFRPTTPGSSPGVGHRKFAGEEHMKAMVVVQSPDVEVYVTERSKNDIPPTTPGHKNSVGHSHQYKNGNLN</sequence>
<evidence type="ECO:0000256" key="6">
    <source>
        <dbReference type="ARBA" id="ARBA00022729"/>
    </source>
</evidence>
<feature type="compositionally biased region" description="Polar residues" evidence="8">
    <location>
        <begin position="130"/>
        <end position="142"/>
    </location>
</feature>
<dbReference type="PANTHER" id="PTHR33348:SF44">
    <property type="entry name" value="PRECURSOR OF CEP6"/>
    <property type="match status" value="1"/>
</dbReference>
<dbReference type="EMBL" id="CM007367">
    <property type="protein sequence ID" value="OIW07648.1"/>
    <property type="molecule type" value="Genomic_DNA"/>
</dbReference>
<organism evidence="10 11">
    <name type="scientific">Lupinus angustifolius</name>
    <name type="common">Narrow-leaved blue lupine</name>
    <dbReference type="NCBI Taxonomy" id="3871"/>
    <lineage>
        <taxon>Eukaryota</taxon>
        <taxon>Viridiplantae</taxon>
        <taxon>Streptophyta</taxon>
        <taxon>Embryophyta</taxon>
        <taxon>Tracheophyta</taxon>
        <taxon>Spermatophyta</taxon>
        <taxon>Magnoliopsida</taxon>
        <taxon>eudicotyledons</taxon>
        <taxon>Gunneridae</taxon>
        <taxon>Pentapetalae</taxon>
        <taxon>rosids</taxon>
        <taxon>fabids</taxon>
        <taxon>Fabales</taxon>
        <taxon>Fabaceae</taxon>
        <taxon>Papilionoideae</taxon>
        <taxon>50 kb inversion clade</taxon>
        <taxon>genistoids sensu lato</taxon>
        <taxon>core genistoids</taxon>
        <taxon>Genisteae</taxon>
        <taxon>Lupinus</taxon>
    </lineage>
</organism>
<dbReference type="OMA" id="VGHAYKN"/>
<dbReference type="PANTHER" id="PTHR33348">
    <property type="entry name" value="PRECURSOR OF CEP5"/>
    <property type="match status" value="1"/>
</dbReference>
<dbReference type="GO" id="GO:2000280">
    <property type="term" value="P:regulation of root development"/>
    <property type="evidence" value="ECO:0007669"/>
    <property type="project" value="TreeGrafter"/>
</dbReference>
<gene>
    <name evidence="10" type="ORF">TanjilG_17663</name>
</gene>
<name>A0A1J7H435_LUPAN</name>
<protein>
    <submittedName>
        <fullName evidence="10">Uncharacterized protein</fullName>
    </submittedName>
</protein>
<comment type="similarity">
    <text evidence="2">Belongs to the C-terminally encoded plant signaling peptide (CEP) family.</text>
</comment>
<evidence type="ECO:0000256" key="9">
    <source>
        <dbReference type="SAM" id="SignalP"/>
    </source>
</evidence>
<feature type="signal peptide" evidence="9">
    <location>
        <begin position="1"/>
        <end position="28"/>
    </location>
</feature>
<evidence type="ECO:0000256" key="5">
    <source>
        <dbReference type="ARBA" id="ARBA00022702"/>
    </source>
</evidence>
<evidence type="ECO:0000256" key="2">
    <source>
        <dbReference type="ARBA" id="ARBA00008963"/>
    </source>
</evidence>
<feature type="region of interest" description="Disordered" evidence="8">
    <location>
        <begin position="114"/>
        <end position="142"/>
    </location>
</feature>
<dbReference type="InterPro" id="IPR033250">
    <property type="entry name" value="CEP"/>
</dbReference>
<dbReference type="AlphaFoldDB" id="A0A1J7H435"/>
<dbReference type="GO" id="GO:1902025">
    <property type="term" value="P:nitrate import"/>
    <property type="evidence" value="ECO:0007669"/>
    <property type="project" value="TreeGrafter"/>
</dbReference>
<evidence type="ECO:0000313" key="10">
    <source>
        <dbReference type="EMBL" id="OIW07648.1"/>
    </source>
</evidence>
<evidence type="ECO:0000256" key="3">
    <source>
        <dbReference type="ARBA" id="ARBA00022523"/>
    </source>
</evidence>
<keyword evidence="3" id="KW-0052">Apoplast</keyword>
<reference evidence="10 11" key="1">
    <citation type="journal article" date="2017" name="Plant Biotechnol. J.">
        <title>A comprehensive draft genome sequence for lupin (Lupinus angustifolius), an emerging health food: insights into plant-microbe interactions and legume evolution.</title>
        <authorList>
            <person name="Hane J.K."/>
            <person name="Ming Y."/>
            <person name="Kamphuis L.G."/>
            <person name="Nelson M.N."/>
            <person name="Garg G."/>
            <person name="Atkins C.A."/>
            <person name="Bayer P.E."/>
            <person name="Bravo A."/>
            <person name="Bringans S."/>
            <person name="Cannon S."/>
            <person name="Edwards D."/>
            <person name="Foley R."/>
            <person name="Gao L.L."/>
            <person name="Harrison M.J."/>
            <person name="Huang W."/>
            <person name="Hurgobin B."/>
            <person name="Li S."/>
            <person name="Liu C.W."/>
            <person name="McGrath A."/>
            <person name="Morahan G."/>
            <person name="Murray J."/>
            <person name="Weller J."/>
            <person name="Jian J."/>
            <person name="Singh K.B."/>
        </authorList>
    </citation>
    <scope>NUCLEOTIDE SEQUENCE [LARGE SCALE GENOMIC DNA]</scope>
    <source>
        <strain evidence="11">cv. Tanjil</strain>
        <tissue evidence="10">Whole plant</tissue>
    </source>
</reference>
<keyword evidence="7" id="KW-0379">Hydroxylation</keyword>
<dbReference type="GO" id="GO:0048046">
    <property type="term" value="C:apoplast"/>
    <property type="evidence" value="ECO:0007669"/>
    <property type="project" value="UniProtKB-SubCell"/>
</dbReference>
<evidence type="ECO:0000256" key="4">
    <source>
        <dbReference type="ARBA" id="ARBA00022525"/>
    </source>
</evidence>
<dbReference type="GO" id="GO:1901371">
    <property type="term" value="P:regulation of leaf morphogenesis"/>
    <property type="evidence" value="ECO:0007669"/>
    <property type="project" value="TreeGrafter"/>
</dbReference>
<evidence type="ECO:0000256" key="8">
    <source>
        <dbReference type="SAM" id="MobiDB-lite"/>
    </source>
</evidence>
<feature type="chain" id="PRO_5013176425" evidence="9">
    <location>
        <begin position="29"/>
        <end position="142"/>
    </location>
</feature>